<feature type="transmembrane region" description="Helical" evidence="2">
    <location>
        <begin position="102"/>
        <end position="123"/>
    </location>
</feature>
<keyword evidence="2" id="KW-0472">Membrane</keyword>
<gene>
    <name evidence="3" type="ORF">ODALV1_LOCUS27246</name>
</gene>
<keyword evidence="4" id="KW-1185">Reference proteome</keyword>
<name>A0ABP1RXS1_9HEXA</name>
<keyword evidence="2" id="KW-1133">Transmembrane helix</keyword>
<keyword evidence="2" id="KW-0812">Transmembrane</keyword>
<feature type="transmembrane region" description="Helical" evidence="2">
    <location>
        <begin position="7"/>
        <end position="33"/>
    </location>
</feature>
<sequence>MKLGRLFYYFGIADTITSLVGLTVYFVVLFEFIQHKNTFHYSSKYPRFQECFEQTNEEGGFYQDKFVIGICLGIVALIGFTILGTSFLSFSPQKNQVRQFKVTLIAHVCCWTIHVVALFLFIFSDKCIFDHQKGVKYNGSRWQHGSNRDVTAIILICYRPYEWFLLLKATGLFKNVVGRRARIVVPPTPAVASGNRGLQNRRNSRPQLPQTASTTSTATTVSDDTNSLLSDGDYAHLTQLNHAAKRRTLVAADSAASIASGNIRGIKRVRSSSSLPTLPGRVDKNKKKTKKLKR</sequence>
<feature type="compositionally biased region" description="Low complexity" evidence="1">
    <location>
        <begin position="211"/>
        <end position="223"/>
    </location>
</feature>
<feature type="region of interest" description="Disordered" evidence="1">
    <location>
        <begin position="192"/>
        <end position="223"/>
    </location>
</feature>
<dbReference type="EMBL" id="CAXLJM020000122">
    <property type="protein sequence ID" value="CAL8138170.1"/>
    <property type="molecule type" value="Genomic_DNA"/>
</dbReference>
<feature type="region of interest" description="Disordered" evidence="1">
    <location>
        <begin position="267"/>
        <end position="294"/>
    </location>
</feature>
<feature type="transmembrane region" description="Helical" evidence="2">
    <location>
        <begin position="66"/>
        <end position="90"/>
    </location>
</feature>
<proteinExistence type="predicted"/>
<evidence type="ECO:0000313" key="4">
    <source>
        <dbReference type="Proteomes" id="UP001642540"/>
    </source>
</evidence>
<feature type="compositionally biased region" description="Polar residues" evidence="1">
    <location>
        <begin position="196"/>
        <end position="210"/>
    </location>
</feature>
<reference evidence="3 4" key="1">
    <citation type="submission" date="2024-08" db="EMBL/GenBank/DDBJ databases">
        <authorList>
            <person name="Cucini C."/>
            <person name="Frati F."/>
        </authorList>
    </citation>
    <scope>NUCLEOTIDE SEQUENCE [LARGE SCALE GENOMIC DNA]</scope>
</reference>
<evidence type="ECO:0000256" key="2">
    <source>
        <dbReference type="SAM" id="Phobius"/>
    </source>
</evidence>
<accession>A0ABP1RXS1</accession>
<evidence type="ECO:0000256" key="1">
    <source>
        <dbReference type="SAM" id="MobiDB-lite"/>
    </source>
</evidence>
<organism evidence="3 4">
    <name type="scientific">Orchesella dallaii</name>
    <dbReference type="NCBI Taxonomy" id="48710"/>
    <lineage>
        <taxon>Eukaryota</taxon>
        <taxon>Metazoa</taxon>
        <taxon>Ecdysozoa</taxon>
        <taxon>Arthropoda</taxon>
        <taxon>Hexapoda</taxon>
        <taxon>Collembola</taxon>
        <taxon>Entomobryomorpha</taxon>
        <taxon>Entomobryoidea</taxon>
        <taxon>Orchesellidae</taxon>
        <taxon>Orchesellinae</taxon>
        <taxon>Orchesella</taxon>
    </lineage>
</organism>
<comment type="caution">
    <text evidence="3">The sequence shown here is derived from an EMBL/GenBank/DDBJ whole genome shotgun (WGS) entry which is preliminary data.</text>
</comment>
<feature type="compositionally biased region" description="Basic residues" evidence="1">
    <location>
        <begin position="284"/>
        <end position="294"/>
    </location>
</feature>
<evidence type="ECO:0000313" key="3">
    <source>
        <dbReference type="EMBL" id="CAL8138170.1"/>
    </source>
</evidence>
<dbReference type="Proteomes" id="UP001642540">
    <property type="component" value="Unassembled WGS sequence"/>
</dbReference>
<protein>
    <submittedName>
        <fullName evidence="3">Uncharacterized protein</fullName>
    </submittedName>
</protein>